<dbReference type="PANTHER" id="PTHR43744:SF6">
    <property type="entry name" value="ABC TRANSPORTER PERMEASE PROTEIN YESQ-RELATED"/>
    <property type="match status" value="1"/>
</dbReference>
<keyword evidence="5 7" id="KW-1133">Transmembrane helix</keyword>
<dbReference type="InterPro" id="IPR035906">
    <property type="entry name" value="MetI-like_sf"/>
</dbReference>
<evidence type="ECO:0000259" key="8">
    <source>
        <dbReference type="PROSITE" id="PS50928"/>
    </source>
</evidence>
<dbReference type="Pfam" id="PF00528">
    <property type="entry name" value="BPD_transp_1"/>
    <property type="match status" value="1"/>
</dbReference>
<feature type="transmembrane region" description="Helical" evidence="7">
    <location>
        <begin position="241"/>
        <end position="262"/>
    </location>
</feature>
<evidence type="ECO:0000313" key="9">
    <source>
        <dbReference type="EMBL" id="RED75787.1"/>
    </source>
</evidence>
<dbReference type="GO" id="GO:0005886">
    <property type="term" value="C:plasma membrane"/>
    <property type="evidence" value="ECO:0007669"/>
    <property type="project" value="UniProtKB-SubCell"/>
</dbReference>
<dbReference type="SUPFAM" id="SSF161098">
    <property type="entry name" value="MetI-like"/>
    <property type="match status" value="1"/>
</dbReference>
<name>A0A3D9JQG8_9BACL</name>
<evidence type="ECO:0000256" key="4">
    <source>
        <dbReference type="ARBA" id="ARBA00022692"/>
    </source>
</evidence>
<keyword evidence="3" id="KW-1003">Cell membrane</keyword>
<organism evidence="9 10">
    <name type="scientific">Cohnella phaseoli</name>
    <dbReference type="NCBI Taxonomy" id="456490"/>
    <lineage>
        <taxon>Bacteria</taxon>
        <taxon>Bacillati</taxon>
        <taxon>Bacillota</taxon>
        <taxon>Bacilli</taxon>
        <taxon>Bacillales</taxon>
        <taxon>Paenibacillaceae</taxon>
        <taxon>Cohnella</taxon>
    </lineage>
</organism>
<dbReference type="RefSeq" id="WP_116062098.1">
    <property type="nucleotide sequence ID" value="NZ_QRDZ01000014.1"/>
</dbReference>
<feature type="transmembrane region" description="Helical" evidence="7">
    <location>
        <begin position="110"/>
        <end position="132"/>
    </location>
</feature>
<keyword evidence="9" id="KW-0762">Sugar transport</keyword>
<evidence type="ECO:0000256" key="3">
    <source>
        <dbReference type="ARBA" id="ARBA00022475"/>
    </source>
</evidence>
<dbReference type="Proteomes" id="UP000256977">
    <property type="component" value="Unassembled WGS sequence"/>
</dbReference>
<feature type="domain" description="ABC transmembrane type-1" evidence="8">
    <location>
        <begin position="73"/>
        <end position="263"/>
    </location>
</feature>
<comment type="subcellular location">
    <subcellularLocation>
        <location evidence="1 7">Cell membrane</location>
        <topology evidence="1 7">Multi-pass membrane protein</topology>
    </subcellularLocation>
</comment>
<dbReference type="GO" id="GO:0055085">
    <property type="term" value="P:transmembrane transport"/>
    <property type="evidence" value="ECO:0007669"/>
    <property type="project" value="InterPro"/>
</dbReference>
<keyword evidence="2 7" id="KW-0813">Transport</keyword>
<dbReference type="OrthoDB" id="9772609at2"/>
<feature type="transmembrane region" description="Helical" evidence="7">
    <location>
        <begin position="12"/>
        <end position="33"/>
    </location>
</feature>
<feature type="transmembrane region" description="Helical" evidence="7">
    <location>
        <begin position="184"/>
        <end position="206"/>
    </location>
</feature>
<proteinExistence type="inferred from homology"/>
<dbReference type="CDD" id="cd06261">
    <property type="entry name" value="TM_PBP2"/>
    <property type="match status" value="1"/>
</dbReference>
<evidence type="ECO:0000256" key="1">
    <source>
        <dbReference type="ARBA" id="ARBA00004651"/>
    </source>
</evidence>
<keyword evidence="4 7" id="KW-0812">Transmembrane</keyword>
<evidence type="ECO:0000256" key="5">
    <source>
        <dbReference type="ARBA" id="ARBA00022989"/>
    </source>
</evidence>
<keyword evidence="6 7" id="KW-0472">Membrane</keyword>
<accession>A0A3D9JQG8</accession>
<reference evidence="9 10" key="1">
    <citation type="submission" date="2018-07" db="EMBL/GenBank/DDBJ databases">
        <title>Genomic Encyclopedia of Type Strains, Phase III (KMG-III): the genomes of soil and plant-associated and newly described type strains.</title>
        <authorList>
            <person name="Whitman W."/>
        </authorList>
    </citation>
    <scope>NUCLEOTIDE SEQUENCE [LARGE SCALE GENOMIC DNA]</scope>
    <source>
        <strain evidence="9 10">CECT 7287</strain>
    </source>
</reference>
<evidence type="ECO:0000313" key="10">
    <source>
        <dbReference type="Proteomes" id="UP000256977"/>
    </source>
</evidence>
<dbReference type="EMBL" id="QRDZ01000014">
    <property type="protein sequence ID" value="RED75787.1"/>
    <property type="molecule type" value="Genomic_DNA"/>
</dbReference>
<keyword evidence="10" id="KW-1185">Reference proteome</keyword>
<evidence type="ECO:0000256" key="2">
    <source>
        <dbReference type="ARBA" id="ARBA00022448"/>
    </source>
</evidence>
<feature type="transmembrane region" description="Helical" evidence="7">
    <location>
        <begin position="144"/>
        <end position="163"/>
    </location>
</feature>
<evidence type="ECO:0000256" key="7">
    <source>
        <dbReference type="RuleBase" id="RU363032"/>
    </source>
</evidence>
<dbReference type="Gene3D" id="1.10.3720.10">
    <property type="entry name" value="MetI-like"/>
    <property type="match status" value="1"/>
</dbReference>
<evidence type="ECO:0000256" key="6">
    <source>
        <dbReference type="ARBA" id="ARBA00023136"/>
    </source>
</evidence>
<dbReference type="PROSITE" id="PS50928">
    <property type="entry name" value="ABC_TM1"/>
    <property type="match status" value="1"/>
</dbReference>
<dbReference type="InterPro" id="IPR000515">
    <property type="entry name" value="MetI-like"/>
</dbReference>
<sequence length="277" mass="31539">MKYKSGLLASKIFIFSFLALLSFIILVPFVYLFTSSLKTSAQYFKIPIEWIPSPALWSNYSYVFVELKFYIYMWNSTFLAVSSVVLSVLSSSLIAYGFARFKFPLRNGMFILVIATMMLPGQVTMLPLFIYFKSIGWLGSYKPLLVPQLFGSAYLIFLIRQFYITLPREIDEAAKIDGCGYLRIWWNVIMPQAKPVLIVSALFVFLGSWKDVFGPLIYLSDRSSYPLAVGLLYFTSPTSNAYTLILVAIVIALVPTLLFFIFSQKYLNKGVNIANLK</sequence>
<gene>
    <name evidence="9" type="ORF">DFP98_114148</name>
</gene>
<comment type="similarity">
    <text evidence="7">Belongs to the binding-protein-dependent transport system permease family.</text>
</comment>
<comment type="caution">
    <text evidence="9">The sequence shown here is derived from an EMBL/GenBank/DDBJ whole genome shotgun (WGS) entry which is preliminary data.</text>
</comment>
<feature type="transmembrane region" description="Helical" evidence="7">
    <location>
        <begin position="69"/>
        <end position="98"/>
    </location>
</feature>
<protein>
    <submittedName>
        <fullName evidence="9">Multiple sugar transport system permease protein</fullName>
    </submittedName>
</protein>
<dbReference type="PANTHER" id="PTHR43744">
    <property type="entry name" value="ABC TRANSPORTER PERMEASE PROTEIN MG189-RELATED-RELATED"/>
    <property type="match status" value="1"/>
</dbReference>
<dbReference type="AlphaFoldDB" id="A0A3D9JQG8"/>